<feature type="compositionally biased region" description="Basic and acidic residues" evidence="1">
    <location>
        <begin position="292"/>
        <end position="306"/>
    </location>
</feature>
<dbReference type="KEGG" id="slf:JEQ17_37685"/>
<evidence type="ECO:0000256" key="1">
    <source>
        <dbReference type="SAM" id="MobiDB-lite"/>
    </source>
</evidence>
<dbReference type="SUPFAM" id="SSF69279">
    <property type="entry name" value="Phage tail proteins"/>
    <property type="match status" value="1"/>
</dbReference>
<gene>
    <name evidence="2" type="ORF">JEQ17_37685</name>
</gene>
<organism evidence="2 3">
    <name type="scientific">Streptomyces liliifuscus</name>
    <dbReference type="NCBI Taxonomy" id="2797636"/>
    <lineage>
        <taxon>Bacteria</taxon>
        <taxon>Bacillati</taxon>
        <taxon>Actinomycetota</taxon>
        <taxon>Actinomycetes</taxon>
        <taxon>Kitasatosporales</taxon>
        <taxon>Streptomycetaceae</taxon>
        <taxon>Streptomyces</taxon>
    </lineage>
</organism>
<name>A0A7T7RFB8_9ACTN</name>
<proteinExistence type="predicted"/>
<evidence type="ECO:0000313" key="3">
    <source>
        <dbReference type="Proteomes" id="UP000595636"/>
    </source>
</evidence>
<reference evidence="2 3" key="1">
    <citation type="submission" date="2020-12" db="EMBL/GenBank/DDBJ databases">
        <title>A novel species.</title>
        <authorList>
            <person name="Li K."/>
        </authorList>
    </citation>
    <scope>NUCLEOTIDE SEQUENCE [LARGE SCALE GENOMIC DNA]</scope>
    <source>
        <strain evidence="2 3">ZYC-3</strain>
    </source>
</reference>
<accession>A0A7T7RFB8</accession>
<dbReference type="Pfam" id="PF05954">
    <property type="entry name" value="Phage_GPD"/>
    <property type="match status" value="1"/>
</dbReference>
<evidence type="ECO:0000313" key="2">
    <source>
        <dbReference type="EMBL" id="QQM44578.1"/>
    </source>
</evidence>
<dbReference type="Proteomes" id="UP000595636">
    <property type="component" value="Chromosome"/>
</dbReference>
<protein>
    <submittedName>
        <fullName evidence="2">Uncharacterized protein</fullName>
    </submittedName>
</protein>
<dbReference type="EMBL" id="CP066831">
    <property type="protein sequence ID" value="QQM44578.1"/>
    <property type="molecule type" value="Genomic_DNA"/>
</dbReference>
<dbReference type="AlphaFoldDB" id="A0A7T7RFB8"/>
<sequence length="365" mass="39685">MADIHLRVRIAGQDASTMVARVEVEESDLRTDLATLTFHDRSLALPDILHEGLPVEIDLGSRTAHARVFRGTVTSVRCAFERLGAARVVVEAADALAPLSLVPRTRRWWNTTLSAAVREVALAGGLAPGRIAPGEDPVFDAERPLQQVEETDLALLHRLAQAYDCKVGVDCSGPRDRLDFVATRALLADPPIEQQLVHNLNVLDLETAFDAFATDPGERLVTTDPQTGDRVETAQTSVTPADTGWVPDPTRIAALGKGGEWAAAILAAGAPVRARLTETWRTQGRPAGAASRTRDDRSSVLGDRARRLGQTATGRAAGNVLFRPRRRVRLSGFGGRWSGDWYLARVRHEVDVTARSYTTAFTARR</sequence>
<dbReference type="RefSeq" id="WP_200399424.1">
    <property type="nucleotide sequence ID" value="NZ_CP066831.1"/>
</dbReference>
<feature type="region of interest" description="Disordered" evidence="1">
    <location>
        <begin position="282"/>
        <end position="309"/>
    </location>
</feature>
<keyword evidence="3" id="KW-1185">Reference proteome</keyword>